<keyword evidence="6 7" id="KW-0460">Magnesium</keyword>
<feature type="binding site" evidence="7">
    <location>
        <position position="102"/>
    </location>
    <ligand>
        <name>Mg(2+)</name>
        <dbReference type="ChEBI" id="CHEBI:18420"/>
        <label>1</label>
        <note>catalytic</note>
    </ligand>
</feature>
<dbReference type="EC" id="3.1.3.25" evidence="8"/>
<keyword evidence="5 8" id="KW-0378">Hydrolase</keyword>
<evidence type="ECO:0000256" key="8">
    <source>
        <dbReference type="RuleBase" id="RU364068"/>
    </source>
</evidence>
<feature type="binding site" evidence="7">
    <location>
        <position position="99"/>
    </location>
    <ligand>
        <name>Mg(2+)</name>
        <dbReference type="ChEBI" id="CHEBI:18420"/>
        <label>1</label>
        <note>catalytic</note>
    </ligand>
</feature>
<protein>
    <recommendedName>
        <fullName evidence="8">Inositol-1-monophosphatase</fullName>
        <ecNumber evidence="8">3.1.3.25</ecNumber>
    </recommendedName>
</protein>
<evidence type="ECO:0000256" key="5">
    <source>
        <dbReference type="ARBA" id="ARBA00022801"/>
    </source>
</evidence>
<dbReference type="PROSITE" id="PS00629">
    <property type="entry name" value="IMP_1"/>
    <property type="match status" value="1"/>
</dbReference>
<dbReference type="EMBL" id="CP021252">
    <property type="protein sequence ID" value="ART21153.1"/>
    <property type="molecule type" value="Genomic_DNA"/>
</dbReference>
<feature type="binding site" evidence="7">
    <location>
        <position position="101"/>
    </location>
    <ligand>
        <name>Mg(2+)</name>
        <dbReference type="ChEBI" id="CHEBI:18420"/>
        <label>1</label>
        <note>catalytic</note>
    </ligand>
</feature>
<dbReference type="GO" id="GO:0008934">
    <property type="term" value="F:inositol monophosphate 1-phosphatase activity"/>
    <property type="evidence" value="ECO:0007669"/>
    <property type="project" value="InterPro"/>
</dbReference>
<evidence type="ECO:0000256" key="1">
    <source>
        <dbReference type="ARBA" id="ARBA00001033"/>
    </source>
</evidence>
<dbReference type="Gene3D" id="3.40.190.80">
    <property type="match status" value="1"/>
</dbReference>
<dbReference type="Pfam" id="PF00459">
    <property type="entry name" value="Inositol_P"/>
    <property type="match status" value="1"/>
</dbReference>
<comment type="catalytic activity">
    <reaction evidence="1 8">
        <text>a myo-inositol phosphate + H2O = myo-inositol + phosphate</text>
        <dbReference type="Rhea" id="RHEA:24056"/>
        <dbReference type="ChEBI" id="CHEBI:15377"/>
        <dbReference type="ChEBI" id="CHEBI:17268"/>
        <dbReference type="ChEBI" id="CHEBI:43474"/>
        <dbReference type="ChEBI" id="CHEBI:84139"/>
        <dbReference type="EC" id="3.1.3.25"/>
    </reaction>
</comment>
<evidence type="ECO:0000256" key="3">
    <source>
        <dbReference type="ARBA" id="ARBA00009759"/>
    </source>
</evidence>
<dbReference type="PANTHER" id="PTHR20854">
    <property type="entry name" value="INOSITOL MONOPHOSPHATASE"/>
    <property type="match status" value="1"/>
</dbReference>
<comment type="similarity">
    <text evidence="3 8">Belongs to the inositol monophosphatase superfamily.</text>
</comment>
<dbReference type="AlphaFoldDB" id="A0A2Z2IYG4"/>
<dbReference type="KEGG" id="cstr:CBE89_06310"/>
<feature type="binding site" evidence="7">
    <location>
        <position position="83"/>
    </location>
    <ligand>
        <name>Mg(2+)</name>
        <dbReference type="ChEBI" id="CHEBI:18420"/>
        <label>1</label>
        <note>catalytic</note>
    </ligand>
</feature>
<dbReference type="InterPro" id="IPR000760">
    <property type="entry name" value="Inositol_monophosphatase-like"/>
</dbReference>
<sequence>MSNCEYDPNYLAQLRDFARDTVRAAAVRIRAQRAEIMNSDGLAAHTQTKSSAVDPVTEVDQSAERFIAESIQRQRPGDGIFGEEGAFVASETGVTWIVDPIDGTVNFLYGIEEYAVSIGAAIDGEIVAGAVINVARETLYSAALGQGATVEFADGRVRELACRTETDPSLALVATGFGYAAGRRQAQAQLLTSMLPSVRDIRRMGAAALDLCRVAEGNIDAYYEHGINPWDFAAGAIVAAEAGAVVRHPGLQKLSTEGEITWVCGGKLAPSFQQLLASKGALTPLRG</sequence>
<evidence type="ECO:0000256" key="7">
    <source>
        <dbReference type="PIRSR" id="PIRSR600760-2"/>
    </source>
</evidence>
<reference evidence="9 10" key="1">
    <citation type="submission" date="2017-05" db="EMBL/GenBank/DDBJ databases">
        <title>Complete genome sequence of Corynebacterium striatum KC-Na-1 isolated from Neophocaena asiaeorientalis in Korea.</title>
        <authorList>
            <person name="Kim J.H."/>
            <person name="Lee K."/>
        </authorList>
    </citation>
    <scope>NUCLEOTIDE SEQUENCE [LARGE SCALE GENOMIC DNA]</scope>
    <source>
        <strain evidence="9 10">KC-Na-01</strain>
    </source>
</reference>
<dbReference type="InterPro" id="IPR020583">
    <property type="entry name" value="Inositol_monoP_metal-BS"/>
</dbReference>
<dbReference type="SUPFAM" id="SSF56655">
    <property type="entry name" value="Carbohydrate phosphatase"/>
    <property type="match status" value="1"/>
</dbReference>
<name>A0A2Z2IYG4_CORST</name>
<dbReference type="RefSeq" id="WP_086891261.1">
    <property type="nucleotide sequence ID" value="NZ_CP021252.1"/>
</dbReference>
<dbReference type="GO" id="GO:0046854">
    <property type="term" value="P:phosphatidylinositol phosphate biosynthetic process"/>
    <property type="evidence" value="ECO:0007669"/>
    <property type="project" value="InterPro"/>
</dbReference>
<evidence type="ECO:0000256" key="6">
    <source>
        <dbReference type="ARBA" id="ARBA00022842"/>
    </source>
</evidence>
<evidence type="ECO:0000256" key="4">
    <source>
        <dbReference type="ARBA" id="ARBA00022723"/>
    </source>
</evidence>
<dbReference type="PRINTS" id="PR00377">
    <property type="entry name" value="IMPHPHTASES"/>
</dbReference>
<dbReference type="CDD" id="cd01639">
    <property type="entry name" value="IMPase"/>
    <property type="match status" value="1"/>
</dbReference>
<evidence type="ECO:0000256" key="2">
    <source>
        <dbReference type="ARBA" id="ARBA00001946"/>
    </source>
</evidence>
<dbReference type="PANTHER" id="PTHR20854:SF4">
    <property type="entry name" value="INOSITOL-1-MONOPHOSPHATASE-RELATED"/>
    <property type="match status" value="1"/>
</dbReference>
<keyword evidence="4 7" id="KW-0479">Metal-binding</keyword>
<dbReference type="Gene3D" id="3.30.540.10">
    <property type="entry name" value="Fructose-1,6-Bisphosphatase, subunit A, domain 1"/>
    <property type="match status" value="1"/>
</dbReference>
<dbReference type="GO" id="GO:0007165">
    <property type="term" value="P:signal transduction"/>
    <property type="evidence" value="ECO:0007669"/>
    <property type="project" value="TreeGrafter"/>
</dbReference>
<evidence type="ECO:0000313" key="10">
    <source>
        <dbReference type="Proteomes" id="UP000250197"/>
    </source>
</evidence>
<dbReference type="PROSITE" id="PS00630">
    <property type="entry name" value="IMP_2"/>
    <property type="match status" value="1"/>
</dbReference>
<dbReference type="InterPro" id="IPR033942">
    <property type="entry name" value="IMPase"/>
</dbReference>
<dbReference type="InterPro" id="IPR020550">
    <property type="entry name" value="Inositol_monophosphatase_CS"/>
</dbReference>
<gene>
    <name evidence="9" type="ORF">CBE89_06310</name>
</gene>
<dbReference type="GO" id="GO:0046872">
    <property type="term" value="F:metal ion binding"/>
    <property type="evidence" value="ECO:0007669"/>
    <property type="project" value="UniProtKB-KW"/>
</dbReference>
<dbReference type="GO" id="GO:0006020">
    <property type="term" value="P:inositol metabolic process"/>
    <property type="evidence" value="ECO:0007669"/>
    <property type="project" value="TreeGrafter"/>
</dbReference>
<organism evidence="9 10">
    <name type="scientific">Corynebacterium striatum</name>
    <dbReference type="NCBI Taxonomy" id="43770"/>
    <lineage>
        <taxon>Bacteria</taxon>
        <taxon>Bacillati</taxon>
        <taxon>Actinomycetota</taxon>
        <taxon>Actinomycetes</taxon>
        <taxon>Mycobacteriales</taxon>
        <taxon>Corynebacteriaceae</taxon>
        <taxon>Corynebacterium</taxon>
    </lineage>
</organism>
<feature type="binding site" evidence="7">
    <location>
        <position position="231"/>
    </location>
    <ligand>
        <name>Mg(2+)</name>
        <dbReference type="ChEBI" id="CHEBI:18420"/>
        <label>1</label>
        <note>catalytic</note>
    </ligand>
</feature>
<dbReference type="Proteomes" id="UP000250197">
    <property type="component" value="Chromosome"/>
</dbReference>
<evidence type="ECO:0000313" key="9">
    <source>
        <dbReference type="EMBL" id="ART21153.1"/>
    </source>
</evidence>
<accession>A0A2Z2IYG4</accession>
<proteinExistence type="inferred from homology"/>
<comment type="cofactor">
    <cofactor evidence="2 7 8">
        <name>Mg(2+)</name>
        <dbReference type="ChEBI" id="CHEBI:18420"/>
    </cofactor>
</comment>